<evidence type="ECO:0000259" key="3">
    <source>
        <dbReference type="SMART" id="SM00382"/>
    </source>
</evidence>
<dbReference type="AlphaFoldDB" id="R1FXD1"/>
<dbReference type="Pfam" id="PF13191">
    <property type="entry name" value="AAA_16"/>
    <property type="match status" value="1"/>
</dbReference>
<dbReference type="PANTHER" id="PTHR16305:SF35">
    <property type="entry name" value="TRANSCRIPTIONAL ACTIVATOR DOMAIN"/>
    <property type="match status" value="1"/>
</dbReference>
<comment type="caution">
    <text evidence="4">The sequence shown here is derived from an EMBL/GenBank/DDBJ whole genome shotgun (WGS) entry which is preliminary data.</text>
</comment>
<dbReference type="SUPFAM" id="SSF52540">
    <property type="entry name" value="P-loop containing nucleoside triphosphate hydrolases"/>
    <property type="match status" value="1"/>
</dbReference>
<dbReference type="OrthoDB" id="5476461at2"/>
<accession>R1FXD1</accession>
<dbReference type="Gene3D" id="3.40.50.300">
    <property type="entry name" value="P-loop containing nucleotide triphosphate hydrolases"/>
    <property type="match status" value="1"/>
</dbReference>
<dbReference type="GO" id="GO:0004016">
    <property type="term" value="F:adenylate cyclase activity"/>
    <property type="evidence" value="ECO:0007669"/>
    <property type="project" value="TreeGrafter"/>
</dbReference>
<gene>
    <name evidence="4" type="ORF">H480_34040</name>
</gene>
<feature type="non-terminal residue" evidence="4">
    <location>
        <position position="354"/>
    </location>
</feature>
<evidence type="ECO:0000313" key="5">
    <source>
        <dbReference type="Proteomes" id="UP000014139"/>
    </source>
</evidence>
<keyword evidence="2" id="KW-0067">ATP-binding</keyword>
<feature type="domain" description="AAA+ ATPase" evidence="3">
    <location>
        <begin position="31"/>
        <end position="241"/>
    </location>
</feature>
<dbReference type="RefSeq" id="WP_004559197.1">
    <property type="nucleotide sequence ID" value="NZ_AOUO01000568.1"/>
</dbReference>
<dbReference type="InterPro" id="IPR003593">
    <property type="entry name" value="AAA+_ATPase"/>
</dbReference>
<protein>
    <submittedName>
        <fullName evidence="4">Large transcriptional regulator</fullName>
    </submittedName>
</protein>
<dbReference type="GO" id="GO:0005737">
    <property type="term" value="C:cytoplasm"/>
    <property type="evidence" value="ECO:0007669"/>
    <property type="project" value="TreeGrafter"/>
</dbReference>
<dbReference type="GO" id="GO:0005524">
    <property type="term" value="F:ATP binding"/>
    <property type="evidence" value="ECO:0007669"/>
    <property type="project" value="UniProtKB-KW"/>
</dbReference>
<reference evidence="4 5" key="1">
    <citation type="submission" date="2013-02" db="EMBL/GenBank/DDBJ databases">
        <title>Draft genome sequence of Amycolatopsis vancoresmycina strain DSM 44592T.</title>
        <authorList>
            <person name="Kumar S."/>
            <person name="Kaur N."/>
            <person name="Kaur C."/>
            <person name="Raghava G.P.S."/>
            <person name="Mayilraj S."/>
        </authorList>
    </citation>
    <scope>NUCLEOTIDE SEQUENCE [LARGE SCALE GENOMIC DNA]</scope>
    <source>
        <strain evidence="4 5">DSM 44592</strain>
    </source>
</reference>
<dbReference type="EMBL" id="AOUO01000568">
    <property type="protein sequence ID" value="EOD63998.1"/>
    <property type="molecule type" value="Genomic_DNA"/>
</dbReference>
<name>R1FXD1_9PSEU</name>
<keyword evidence="5" id="KW-1185">Reference proteome</keyword>
<keyword evidence="1" id="KW-0547">Nucleotide-binding</keyword>
<dbReference type="InterPro" id="IPR027417">
    <property type="entry name" value="P-loop_NTPase"/>
</dbReference>
<evidence type="ECO:0000313" key="4">
    <source>
        <dbReference type="EMBL" id="EOD63998.1"/>
    </source>
</evidence>
<dbReference type="Proteomes" id="UP000014139">
    <property type="component" value="Unassembled WGS sequence"/>
</dbReference>
<dbReference type="SMART" id="SM00382">
    <property type="entry name" value="AAA"/>
    <property type="match status" value="1"/>
</dbReference>
<organism evidence="4 5">
    <name type="scientific">Amycolatopsis vancoresmycina DSM 44592</name>
    <dbReference type="NCBI Taxonomy" id="1292037"/>
    <lineage>
        <taxon>Bacteria</taxon>
        <taxon>Bacillati</taxon>
        <taxon>Actinomycetota</taxon>
        <taxon>Actinomycetes</taxon>
        <taxon>Pseudonocardiales</taxon>
        <taxon>Pseudonocardiaceae</taxon>
        <taxon>Amycolatopsis</taxon>
    </lineage>
</organism>
<evidence type="ECO:0000256" key="2">
    <source>
        <dbReference type="ARBA" id="ARBA00022840"/>
    </source>
</evidence>
<proteinExistence type="predicted"/>
<dbReference type="InterPro" id="IPR041664">
    <property type="entry name" value="AAA_16"/>
</dbReference>
<evidence type="ECO:0000256" key="1">
    <source>
        <dbReference type="ARBA" id="ARBA00022741"/>
    </source>
</evidence>
<sequence length="354" mass="36490">MDAYLSPRTSSPVLVGRQAELDRIVAAVLDPPAVVLVEGEAGIGKSRLLRELAAELGGRPVLTGHCRGREQFPYGPVLEALAALGPLLPAPAALNPVTGALRPLVPELDSFLPPAPGAPAEAGVRRHQTFRAVRGLLDAAGKVVLLIEDLHHADERSRELLGFLAEDPPPRLSLVGTYRRHDCPLGLPLGVAVRPVAGVAVTRVALRPLTPAQTRVLASTYLGGEPVDLDFAARLHERTAGIPLLVVETVRAMGTGSARPDGLAVPDVVREAVAERLAGLPHAAVALVRAAAVAGVSVPEAGLAEIAGLELADAGPALVAALAAGAVVETTAGRYGFRHALDRQAVYAGVAGPD</sequence>
<dbReference type="PANTHER" id="PTHR16305">
    <property type="entry name" value="TESTICULAR SOLUBLE ADENYLYL CYCLASE"/>
    <property type="match status" value="1"/>
</dbReference>